<gene>
    <name evidence="2" type="ORF">CLCR_07686</name>
</gene>
<feature type="transmembrane region" description="Helical" evidence="1">
    <location>
        <begin position="6"/>
        <end position="25"/>
    </location>
</feature>
<dbReference type="VEuPathDB" id="FungiDB:CLCR_07686"/>
<comment type="caution">
    <text evidence="2">The sequence shown here is derived from an EMBL/GenBank/DDBJ whole genome shotgun (WGS) entry which is preliminary data.</text>
</comment>
<dbReference type="OrthoDB" id="5954308at2759"/>
<dbReference type="InterPro" id="IPR013901">
    <property type="entry name" value="Anthrone_oxy"/>
</dbReference>
<accession>A0A1C1CN98</accession>
<protein>
    <submittedName>
        <fullName evidence="2">Uncharacterized protein</fullName>
    </submittedName>
</protein>
<keyword evidence="1" id="KW-0472">Membrane</keyword>
<dbReference type="Pfam" id="PF08592">
    <property type="entry name" value="Anthrone_oxy"/>
    <property type="match status" value="1"/>
</dbReference>
<feature type="transmembrane region" description="Helical" evidence="1">
    <location>
        <begin position="140"/>
        <end position="161"/>
    </location>
</feature>
<evidence type="ECO:0000256" key="1">
    <source>
        <dbReference type="SAM" id="Phobius"/>
    </source>
</evidence>
<reference evidence="3" key="1">
    <citation type="submission" date="2015-07" db="EMBL/GenBank/DDBJ databases">
        <authorList>
            <person name="Teixeira M.M."/>
            <person name="Souza R.C."/>
            <person name="Almeida L.G."/>
            <person name="Vicente V.A."/>
            <person name="de Hoog S."/>
            <person name="Bocca A.L."/>
            <person name="de Almeida S.R."/>
            <person name="Vasconcelos A.T."/>
            <person name="Felipe M.S."/>
        </authorList>
    </citation>
    <scope>NUCLEOTIDE SEQUENCE [LARGE SCALE GENOMIC DNA]</scope>
    <source>
        <strain evidence="3">KSF</strain>
    </source>
</reference>
<dbReference type="VEuPathDB" id="FungiDB:G647_08906"/>
<feature type="transmembrane region" description="Helical" evidence="1">
    <location>
        <begin position="56"/>
        <end position="75"/>
    </location>
</feature>
<dbReference type="STRING" id="86049.A0A1C1CN98"/>
<evidence type="ECO:0000313" key="2">
    <source>
        <dbReference type="EMBL" id="OCT49998.1"/>
    </source>
</evidence>
<feature type="transmembrane region" description="Helical" evidence="1">
    <location>
        <begin position="82"/>
        <end position="102"/>
    </location>
</feature>
<name>A0A1C1CN98_9EURO</name>
<proteinExistence type="predicted"/>
<sequence>MNTVSIAKFVGVPAALLLGGYHLSLSHNIIPVLYGQPASVAISAFSPLYMTALTQVFLPAGFLSLTSFGTLTYKAENTTERVLYGTAAAMIVGFGVVTKFVIVPVAERLMFFEETTPLESKFGSNDEVVKLLKAFTSHNWFRVIFALGAGLIALYAVMTTVEERAHKSLL</sequence>
<organism evidence="2 3">
    <name type="scientific">Cladophialophora carrionii</name>
    <dbReference type="NCBI Taxonomy" id="86049"/>
    <lineage>
        <taxon>Eukaryota</taxon>
        <taxon>Fungi</taxon>
        <taxon>Dikarya</taxon>
        <taxon>Ascomycota</taxon>
        <taxon>Pezizomycotina</taxon>
        <taxon>Eurotiomycetes</taxon>
        <taxon>Chaetothyriomycetidae</taxon>
        <taxon>Chaetothyriales</taxon>
        <taxon>Herpotrichiellaceae</taxon>
        <taxon>Cladophialophora</taxon>
    </lineage>
</organism>
<dbReference type="EMBL" id="LGRB01000010">
    <property type="protein sequence ID" value="OCT49998.1"/>
    <property type="molecule type" value="Genomic_DNA"/>
</dbReference>
<keyword evidence="3" id="KW-1185">Reference proteome</keyword>
<keyword evidence="1" id="KW-1133">Transmembrane helix</keyword>
<dbReference type="Proteomes" id="UP000094526">
    <property type="component" value="Unassembled WGS sequence"/>
</dbReference>
<dbReference type="AlphaFoldDB" id="A0A1C1CN98"/>
<evidence type="ECO:0000313" key="3">
    <source>
        <dbReference type="Proteomes" id="UP000094526"/>
    </source>
</evidence>
<keyword evidence="1" id="KW-0812">Transmembrane</keyword>